<dbReference type="EMBL" id="SJPH01000001">
    <property type="protein sequence ID" value="TWT48258.1"/>
    <property type="molecule type" value="Genomic_DNA"/>
</dbReference>
<dbReference type="GO" id="GO:0005829">
    <property type="term" value="C:cytosol"/>
    <property type="evidence" value="ECO:0007669"/>
    <property type="project" value="TreeGrafter"/>
</dbReference>
<sequence length="157" mass="17219">MSATLQARANANTAPVGVQQYATFYVGELLLGVDIRLVQEINRQLDITPVPNAPRHVRGVINLRGDVATVIDLRQVLGLSPAEETRDTRNLIVHSQGESIGLLVDRISDILTLRADEIALPPSNIKGIDSRYFRGVHNHGDQIAVLIDVEQVLADRD</sequence>
<organism evidence="2 3">
    <name type="scientific">Botrimarina hoheduenensis</name>
    <dbReference type="NCBI Taxonomy" id="2528000"/>
    <lineage>
        <taxon>Bacteria</taxon>
        <taxon>Pseudomonadati</taxon>
        <taxon>Planctomycetota</taxon>
        <taxon>Planctomycetia</taxon>
        <taxon>Pirellulales</taxon>
        <taxon>Lacipirellulaceae</taxon>
        <taxon>Botrimarina</taxon>
    </lineage>
</organism>
<dbReference type="InterPro" id="IPR039315">
    <property type="entry name" value="CheW"/>
</dbReference>
<evidence type="ECO:0000313" key="3">
    <source>
        <dbReference type="Proteomes" id="UP000318995"/>
    </source>
</evidence>
<dbReference type="PANTHER" id="PTHR22617:SF23">
    <property type="entry name" value="CHEMOTAXIS PROTEIN CHEW"/>
    <property type="match status" value="1"/>
</dbReference>
<accession>A0A5C5WBI9</accession>
<gene>
    <name evidence="2" type="primary">cheW</name>
    <name evidence="2" type="ORF">Pla111_00190</name>
</gene>
<dbReference type="AlphaFoldDB" id="A0A5C5WBI9"/>
<evidence type="ECO:0000313" key="2">
    <source>
        <dbReference type="EMBL" id="TWT48258.1"/>
    </source>
</evidence>
<dbReference type="Gene3D" id="2.30.30.40">
    <property type="entry name" value="SH3 Domains"/>
    <property type="match status" value="1"/>
</dbReference>
<dbReference type="GO" id="GO:0006935">
    <property type="term" value="P:chemotaxis"/>
    <property type="evidence" value="ECO:0007669"/>
    <property type="project" value="InterPro"/>
</dbReference>
<dbReference type="SUPFAM" id="SSF50341">
    <property type="entry name" value="CheW-like"/>
    <property type="match status" value="1"/>
</dbReference>
<dbReference type="InterPro" id="IPR036061">
    <property type="entry name" value="CheW-like_dom_sf"/>
</dbReference>
<comment type="caution">
    <text evidence="2">The sequence shown here is derived from an EMBL/GenBank/DDBJ whole genome shotgun (WGS) entry which is preliminary data.</text>
</comment>
<protein>
    <submittedName>
        <fullName evidence="2">Chemotaxis protein CheW</fullName>
    </submittedName>
</protein>
<reference evidence="2 3" key="1">
    <citation type="submission" date="2019-02" db="EMBL/GenBank/DDBJ databases">
        <title>Deep-cultivation of Planctomycetes and their phenomic and genomic characterization uncovers novel biology.</title>
        <authorList>
            <person name="Wiegand S."/>
            <person name="Jogler M."/>
            <person name="Boedeker C."/>
            <person name="Pinto D."/>
            <person name="Vollmers J."/>
            <person name="Rivas-Marin E."/>
            <person name="Kohn T."/>
            <person name="Peeters S.H."/>
            <person name="Heuer A."/>
            <person name="Rast P."/>
            <person name="Oberbeckmann S."/>
            <person name="Bunk B."/>
            <person name="Jeske O."/>
            <person name="Meyerdierks A."/>
            <person name="Storesund J.E."/>
            <person name="Kallscheuer N."/>
            <person name="Luecker S."/>
            <person name="Lage O.M."/>
            <person name="Pohl T."/>
            <person name="Merkel B.J."/>
            <person name="Hornburger P."/>
            <person name="Mueller R.-W."/>
            <person name="Bruemmer F."/>
            <person name="Labrenz M."/>
            <person name="Spormann A.M."/>
            <person name="Op Den Camp H."/>
            <person name="Overmann J."/>
            <person name="Amann R."/>
            <person name="Jetten M.S.M."/>
            <person name="Mascher T."/>
            <person name="Medema M.H."/>
            <person name="Devos D.P."/>
            <person name="Kaster A.-K."/>
            <person name="Ovreas L."/>
            <person name="Rohde M."/>
            <person name="Galperin M.Y."/>
            <person name="Jogler C."/>
        </authorList>
    </citation>
    <scope>NUCLEOTIDE SEQUENCE [LARGE SCALE GENOMIC DNA]</scope>
    <source>
        <strain evidence="2 3">Pla111</strain>
    </source>
</reference>
<feature type="domain" description="CheW-like" evidence="1">
    <location>
        <begin position="18"/>
        <end position="157"/>
    </location>
</feature>
<dbReference type="PANTHER" id="PTHR22617">
    <property type="entry name" value="CHEMOTAXIS SENSOR HISTIDINE KINASE-RELATED"/>
    <property type="match status" value="1"/>
</dbReference>
<name>A0A5C5WBI9_9BACT</name>
<dbReference type="Pfam" id="PF01584">
    <property type="entry name" value="CheW"/>
    <property type="match status" value="1"/>
</dbReference>
<evidence type="ECO:0000259" key="1">
    <source>
        <dbReference type="PROSITE" id="PS50851"/>
    </source>
</evidence>
<dbReference type="RefSeq" id="WP_197524622.1">
    <property type="nucleotide sequence ID" value="NZ_SJPH01000001.1"/>
</dbReference>
<dbReference type="Gene3D" id="2.40.50.180">
    <property type="entry name" value="CheA-289, Domain 4"/>
    <property type="match status" value="1"/>
</dbReference>
<dbReference type="GO" id="GO:0007165">
    <property type="term" value="P:signal transduction"/>
    <property type="evidence" value="ECO:0007669"/>
    <property type="project" value="InterPro"/>
</dbReference>
<dbReference type="Proteomes" id="UP000318995">
    <property type="component" value="Unassembled WGS sequence"/>
</dbReference>
<dbReference type="PROSITE" id="PS50851">
    <property type="entry name" value="CHEW"/>
    <property type="match status" value="1"/>
</dbReference>
<dbReference type="SMART" id="SM00260">
    <property type="entry name" value="CheW"/>
    <property type="match status" value="1"/>
</dbReference>
<proteinExistence type="predicted"/>
<dbReference type="InterPro" id="IPR002545">
    <property type="entry name" value="CheW-lke_dom"/>
</dbReference>
<keyword evidence="3" id="KW-1185">Reference proteome</keyword>